<dbReference type="GO" id="GO:0005975">
    <property type="term" value="P:carbohydrate metabolic process"/>
    <property type="evidence" value="ECO:0007669"/>
    <property type="project" value="InterPro"/>
</dbReference>
<reference evidence="1 2" key="1">
    <citation type="journal article" date="2018" name="Syst. Appl. Microbiol.">
        <title>Ereboglobus luteus gen. nov. sp. nov. from cockroach guts, and new insights into the oxygen relationship of the genera Opitutus and Didymococcus (Verrucomicrobia: Opitutaceae).</title>
        <authorList>
            <person name="Tegtmeier D."/>
            <person name="Belitz A."/>
            <person name="Radek R."/>
            <person name="Heimerl T."/>
            <person name="Brune A."/>
        </authorList>
    </citation>
    <scope>NUCLEOTIDE SEQUENCE [LARGE SCALE GENOMIC DNA]</scope>
    <source>
        <strain evidence="1 2">Ho45</strain>
    </source>
</reference>
<dbReference type="KEGG" id="elut:CKA38_00810"/>
<dbReference type="Proteomes" id="UP000244896">
    <property type="component" value="Chromosome"/>
</dbReference>
<proteinExistence type="predicted"/>
<dbReference type="Gene3D" id="1.50.10.10">
    <property type="match status" value="1"/>
</dbReference>
<dbReference type="InterPro" id="IPR008928">
    <property type="entry name" value="6-hairpin_glycosidase_sf"/>
</dbReference>
<keyword evidence="2" id="KW-1185">Reference proteome</keyword>
<dbReference type="SUPFAM" id="SSF48208">
    <property type="entry name" value="Six-hairpin glycosidases"/>
    <property type="match status" value="1"/>
</dbReference>
<gene>
    <name evidence="1" type="ORF">CKA38_00810</name>
</gene>
<sequence length="784" mass="87880">MNSKLKNMNDPDKNILLKNDKARLGLTRVFHPTHSLKKSVMRNFICALLVAPIFFLGNLEAGSGKIDRKAVVERNSPVWNELLGVTTLGNGEFAFNCDATGLQTFAGNTMAHWAWHSFPQPEGFEAGNQTRYPVDSHGRVFNYLARGSGARVARTKQETAAIRWYYDNPHMMNLCRIAFRGMDGAQIKPGDVKIISRRLDLWNGRVESVFEYLGERVSVVSTVHPDADAVGVRVDSALLRDGRLGMVLTFGYPLRTQLSLRRKTQPDPNFSSVFDRVEGHKTVLENYGRGEFRVIREMDDGGKYMVRLCGPKGFSVSKGGGSFGDITGEHTVFLRSGNSESAEFTAIFENLQNTENASDYGLDRVKKIRLTKAGAEFGRMKAAAQKHWNAFWNNGGIADFSASADPRWKELERRVVLSQFLMAANSAGSMPPSEAGLLATDHWCGKFHLEMTAWHGAPYFFWGRGALLKGWVEWYNKIGLKSARAEAAAEGLKGAKWLKTPDPFGRWESWDHGPNRITQNVHPFYLAELSYKADPSAKTLREWKDIIFETTEMMLDFLYWDEASKRYVLGPPLMSGAEGTRGFDCWNSTSELNYWAIALQIAQKWRARLGMPGDEKIAHVLKHISKPPVVDGVYIDAESHPETWDRMPDGRRFLRPAWLEVYGCVRGSLIDPKIMERTYDKISWGLRSGDWKGNLWGCDYPMLAMTAARLGRDKEAVDWLLFDAPLNAYTPAGYNAGWYLPGNGGLLWAVALMCAGWDGSDGTTPGFPKDGSWSVKFEGITKVP</sequence>
<accession>A0A2U8DZW9</accession>
<name>A0A2U8DZW9_9BACT</name>
<protein>
    <recommendedName>
        <fullName evidence="3">Glycoside hydrolase family 65 central catalytic domain-containing protein</fullName>
    </recommendedName>
</protein>
<dbReference type="InterPro" id="IPR012341">
    <property type="entry name" value="6hp_glycosidase-like_sf"/>
</dbReference>
<evidence type="ECO:0000313" key="1">
    <source>
        <dbReference type="EMBL" id="AWI07994.1"/>
    </source>
</evidence>
<dbReference type="AlphaFoldDB" id="A0A2U8DZW9"/>
<evidence type="ECO:0008006" key="3">
    <source>
        <dbReference type="Google" id="ProtNLM"/>
    </source>
</evidence>
<dbReference type="EMBL" id="CP023004">
    <property type="protein sequence ID" value="AWI07994.1"/>
    <property type="molecule type" value="Genomic_DNA"/>
</dbReference>
<evidence type="ECO:0000313" key="2">
    <source>
        <dbReference type="Proteomes" id="UP000244896"/>
    </source>
</evidence>
<organism evidence="1 2">
    <name type="scientific">Ereboglobus luteus</name>
    <dbReference type="NCBI Taxonomy" id="1796921"/>
    <lineage>
        <taxon>Bacteria</taxon>
        <taxon>Pseudomonadati</taxon>
        <taxon>Verrucomicrobiota</taxon>
        <taxon>Opitutia</taxon>
        <taxon>Opitutales</taxon>
        <taxon>Opitutaceae</taxon>
        <taxon>Ereboglobus</taxon>
    </lineage>
</organism>